<dbReference type="Proteomes" id="UP000434172">
    <property type="component" value="Unassembled WGS sequence"/>
</dbReference>
<proteinExistence type="predicted"/>
<dbReference type="AlphaFoldDB" id="A0A8H3WRW7"/>
<feature type="region of interest" description="Disordered" evidence="1">
    <location>
        <begin position="1"/>
        <end position="33"/>
    </location>
</feature>
<evidence type="ECO:0000313" key="3">
    <source>
        <dbReference type="Proteomes" id="UP000434172"/>
    </source>
</evidence>
<gene>
    <name evidence="2" type="ORF">GQ607_001104</name>
</gene>
<organism evidence="2 3">
    <name type="scientific">Colletotrichum asianum</name>
    <dbReference type="NCBI Taxonomy" id="702518"/>
    <lineage>
        <taxon>Eukaryota</taxon>
        <taxon>Fungi</taxon>
        <taxon>Dikarya</taxon>
        <taxon>Ascomycota</taxon>
        <taxon>Pezizomycotina</taxon>
        <taxon>Sordariomycetes</taxon>
        <taxon>Hypocreomycetidae</taxon>
        <taxon>Glomerellales</taxon>
        <taxon>Glomerellaceae</taxon>
        <taxon>Colletotrichum</taxon>
        <taxon>Colletotrichum gloeosporioides species complex</taxon>
    </lineage>
</organism>
<reference evidence="2 3" key="1">
    <citation type="submission" date="2019-12" db="EMBL/GenBank/DDBJ databases">
        <title>A genome sequence resource for the geographically widespread anthracnose pathogen Colletotrichum asianum.</title>
        <authorList>
            <person name="Meng Y."/>
        </authorList>
    </citation>
    <scope>NUCLEOTIDE SEQUENCE [LARGE SCALE GENOMIC DNA]</scope>
    <source>
        <strain evidence="2 3">ICMP 18580</strain>
    </source>
</reference>
<keyword evidence="3" id="KW-1185">Reference proteome</keyword>
<name>A0A8H3WRW7_9PEZI</name>
<dbReference type="EMBL" id="WOWK01000002">
    <property type="protein sequence ID" value="KAF0331984.1"/>
    <property type="molecule type" value="Genomic_DNA"/>
</dbReference>
<sequence length="33" mass="3649">MAFRPQKRPSPVLPTTTPSPPFCSQQPHKGCNL</sequence>
<evidence type="ECO:0000256" key="1">
    <source>
        <dbReference type="SAM" id="MobiDB-lite"/>
    </source>
</evidence>
<comment type="caution">
    <text evidence="2">The sequence shown here is derived from an EMBL/GenBank/DDBJ whole genome shotgun (WGS) entry which is preliminary data.</text>
</comment>
<accession>A0A8H3WRW7</accession>
<evidence type="ECO:0000313" key="2">
    <source>
        <dbReference type="EMBL" id="KAF0331984.1"/>
    </source>
</evidence>
<protein>
    <submittedName>
        <fullName evidence="2">Uncharacterized protein</fullName>
    </submittedName>
</protein>